<dbReference type="Pfam" id="PF00370">
    <property type="entry name" value="FGGY_N"/>
    <property type="match status" value="1"/>
</dbReference>
<dbReference type="AlphaFoldDB" id="A0A7G5C461"/>
<dbReference type="InterPro" id="IPR043129">
    <property type="entry name" value="ATPase_NBD"/>
</dbReference>
<evidence type="ECO:0000256" key="2">
    <source>
        <dbReference type="ARBA" id="ARBA00022679"/>
    </source>
</evidence>
<keyword evidence="3" id="KW-0418">Kinase</keyword>
<dbReference type="Gene3D" id="3.30.420.40">
    <property type="match status" value="1"/>
</dbReference>
<protein>
    <recommendedName>
        <fullName evidence="4">Carbohydrate kinase FGGY N-terminal domain-containing protein</fullName>
    </recommendedName>
</protein>
<evidence type="ECO:0000313" key="5">
    <source>
        <dbReference type="EMBL" id="QMV43995.1"/>
    </source>
</evidence>
<reference evidence="5 6" key="1">
    <citation type="submission" date="2019-07" db="EMBL/GenBank/DDBJ databases">
        <authorList>
            <person name="Kim J.K."/>
            <person name="Cheong H.-M."/>
            <person name="Choi Y."/>
            <person name="Hwang K.J."/>
            <person name="Lee S."/>
            <person name="Choi C."/>
        </authorList>
    </citation>
    <scope>NUCLEOTIDE SEQUENCE [LARGE SCALE GENOMIC DNA]</scope>
    <source>
        <strain evidence="5 6">KS 22</strain>
    </source>
</reference>
<dbReference type="PANTHER" id="PTHR43095:SF2">
    <property type="entry name" value="GLUCONOKINASE"/>
    <property type="match status" value="1"/>
</dbReference>
<dbReference type="InterPro" id="IPR050406">
    <property type="entry name" value="FGGY_Carb_Kinase"/>
</dbReference>
<dbReference type="SUPFAM" id="SSF53067">
    <property type="entry name" value="Actin-like ATPase domain"/>
    <property type="match status" value="1"/>
</dbReference>
<sequence>MKPYVVAVDIGTTSTKAVAVDREGGIRATVSVEYSLNTLAPDRAEQNPNEITEAAANAVAGAKDQAKARADEVRCIVFNSAMHSLIALDGKESR</sequence>
<feature type="domain" description="Carbohydrate kinase FGGY N-terminal" evidence="4">
    <location>
        <begin position="4"/>
        <end position="91"/>
    </location>
</feature>
<dbReference type="InterPro" id="IPR018484">
    <property type="entry name" value="FGGY_N"/>
</dbReference>
<dbReference type="GO" id="GO:0005975">
    <property type="term" value="P:carbohydrate metabolic process"/>
    <property type="evidence" value="ECO:0007669"/>
    <property type="project" value="InterPro"/>
</dbReference>
<dbReference type="Proteomes" id="UP000515679">
    <property type="component" value="Chromosome"/>
</dbReference>
<gene>
    <name evidence="5" type="ORF">FPL14_24580</name>
</gene>
<name>A0A7G5C461_9BACL</name>
<accession>A0A7G5C461</accession>
<evidence type="ECO:0000313" key="6">
    <source>
        <dbReference type="Proteomes" id="UP000515679"/>
    </source>
</evidence>
<evidence type="ECO:0000256" key="1">
    <source>
        <dbReference type="ARBA" id="ARBA00009156"/>
    </source>
</evidence>
<dbReference type="EMBL" id="CP041969">
    <property type="protein sequence ID" value="QMV43995.1"/>
    <property type="molecule type" value="Genomic_DNA"/>
</dbReference>
<keyword evidence="6" id="KW-1185">Reference proteome</keyword>
<comment type="similarity">
    <text evidence="1">Belongs to the FGGY kinase family.</text>
</comment>
<dbReference type="PANTHER" id="PTHR43095">
    <property type="entry name" value="SUGAR KINASE"/>
    <property type="match status" value="1"/>
</dbReference>
<organism evidence="5 6">
    <name type="scientific">Cohnella cholangitidis</name>
    <dbReference type="NCBI Taxonomy" id="2598458"/>
    <lineage>
        <taxon>Bacteria</taxon>
        <taxon>Bacillati</taxon>
        <taxon>Bacillota</taxon>
        <taxon>Bacilli</taxon>
        <taxon>Bacillales</taxon>
        <taxon>Paenibacillaceae</taxon>
        <taxon>Cohnella</taxon>
    </lineage>
</organism>
<dbReference type="GO" id="GO:0016301">
    <property type="term" value="F:kinase activity"/>
    <property type="evidence" value="ECO:0007669"/>
    <property type="project" value="UniProtKB-KW"/>
</dbReference>
<evidence type="ECO:0000259" key="4">
    <source>
        <dbReference type="Pfam" id="PF00370"/>
    </source>
</evidence>
<dbReference type="KEGG" id="cchl:FPL14_24580"/>
<proteinExistence type="inferred from homology"/>
<keyword evidence="2" id="KW-0808">Transferase</keyword>
<evidence type="ECO:0000256" key="3">
    <source>
        <dbReference type="ARBA" id="ARBA00022777"/>
    </source>
</evidence>